<reference evidence="1 2" key="1">
    <citation type="journal article" date="2019" name="Commun. Biol.">
        <title>The bagworm genome reveals a unique fibroin gene that provides high tensile strength.</title>
        <authorList>
            <person name="Kono N."/>
            <person name="Nakamura H."/>
            <person name="Ohtoshi R."/>
            <person name="Tomita M."/>
            <person name="Numata K."/>
            <person name="Arakawa K."/>
        </authorList>
    </citation>
    <scope>NUCLEOTIDE SEQUENCE [LARGE SCALE GENOMIC DNA]</scope>
</reference>
<organism evidence="1 2">
    <name type="scientific">Eumeta variegata</name>
    <name type="common">Bagworm moth</name>
    <name type="synonym">Eumeta japonica</name>
    <dbReference type="NCBI Taxonomy" id="151549"/>
    <lineage>
        <taxon>Eukaryota</taxon>
        <taxon>Metazoa</taxon>
        <taxon>Ecdysozoa</taxon>
        <taxon>Arthropoda</taxon>
        <taxon>Hexapoda</taxon>
        <taxon>Insecta</taxon>
        <taxon>Pterygota</taxon>
        <taxon>Neoptera</taxon>
        <taxon>Endopterygota</taxon>
        <taxon>Lepidoptera</taxon>
        <taxon>Glossata</taxon>
        <taxon>Ditrysia</taxon>
        <taxon>Tineoidea</taxon>
        <taxon>Psychidae</taxon>
        <taxon>Oiketicinae</taxon>
        <taxon>Eumeta</taxon>
    </lineage>
</organism>
<sequence length="131" mass="14439">MPQSPIVPLTRLTLATRRRRAATLITKLLLKVQHTKLCRSEMPANNAMRNGPYLSTRLLDSIESDFITFLLLYNARLESETNFIGISFMANRTIPRSASSVAADGLEGAVTHAAHCTDISRITAAATPIYH</sequence>
<protein>
    <submittedName>
        <fullName evidence="1">Uncharacterized protein</fullName>
    </submittedName>
</protein>
<dbReference type="Proteomes" id="UP000299102">
    <property type="component" value="Unassembled WGS sequence"/>
</dbReference>
<evidence type="ECO:0000313" key="1">
    <source>
        <dbReference type="EMBL" id="GBP08235.1"/>
    </source>
</evidence>
<evidence type="ECO:0000313" key="2">
    <source>
        <dbReference type="Proteomes" id="UP000299102"/>
    </source>
</evidence>
<name>A0A4C1T224_EUMVA</name>
<accession>A0A4C1T224</accession>
<comment type="caution">
    <text evidence="1">The sequence shown here is derived from an EMBL/GenBank/DDBJ whole genome shotgun (WGS) entry which is preliminary data.</text>
</comment>
<proteinExistence type="predicted"/>
<keyword evidence="2" id="KW-1185">Reference proteome</keyword>
<dbReference type="AlphaFoldDB" id="A0A4C1T224"/>
<dbReference type="EMBL" id="BGZK01000030">
    <property type="protein sequence ID" value="GBP08235.1"/>
    <property type="molecule type" value="Genomic_DNA"/>
</dbReference>
<gene>
    <name evidence="1" type="ORF">EVAR_78730_1</name>
</gene>